<dbReference type="RefSeq" id="XP_009432171.3">
    <property type="nucleotide sequence ID" value="XM_009433896.5"/>
</dbReference>
<organism evidence="13 14">
    <name type="scientific">Pan troglodytes</name>
    <name type="common">Chimpanzee</name>
    <dbReference type="NCBI Taxonomy" id="9598"/>
    <lineage>
        <taxon>Eukaryota</taxon>
        <taxon>Metazoa</taxon>
        <taxon>Chordata</taxon>
        <taxon>Craniata</taxon>
        <taxon>Vertebrata</taxon>
        <taxon>Euteleostomi</taxon>
        <taxon>Mammalia</taxon>
        <taxon>Eutheria</taxon>
        <taxon>Euarchontoglires</taxon>
        <taxon>Primates</taxon>
        <taxon>Haplorrhini</taxon>
        <taxon>Catarrhini</taxon>
        <taxon>Hominidae</taxon>
        <taxon>Pan</taxon>
    </lineage>
</organism>
<sequence>MSAKLGKSSSLLTPTSEECNGILTEKMEEEEQTCDPDSSLHWSSSYSPETFRQQFRQFGYQDSPGPHEALSRLRELCHLWLRPEVHTKEQILELLVLEQFLAILPKELQAWVQKHHPENGEETVTMLEDVERELDGPKQIFFGRRKDMIAEKLAPSEITEELPSSQLMPVKKQLQGASWELQSLRPHDEDIKTTNVKSASRQKTSLGIELHCSVSNILHMNASQSSTYRGTYEQDGRFEKRQGNPSWKKQQKCDECGKIFSQSSALILRQRIHSGEKPYACDECAKAFSRSAILIQHRRTHTGEKPYKCHDCGKAFSQSSNLFRHRKRHIRKKVP</sequence>
<reference evidence="13" key="2">
    <citation type="submission" date="2025-08" db="UniProtKB">
        <authorList>
            <consortium name="Ensembl"/>
        </authorList>
    </citation>
    <scope>IDENTIFICATION</scope>
</reference>
<dbReference type="InterPro" id="IPR036236">
    <property type="entry name" value="Znf_C2H2_sf"/>
</dbReference>
<dbReference type="CDD" id="cd07936">
    <property type="entry name" value="SCAN"/>
    <property type="match status" value="1"/>
</dbReference>
<dbReference type="PANTHER" id="PTHR45935:SF28">
    <property type="entry name" value="SCAN DOMAIN-CONTAINING PROTEIN 3"/>
    <property type="match status" value="1"/>
</dbReference>
<evidence type="ECO:0000259" key="11">
    <source>
        <dbReference type="PROSITE" id="PS50157"/>
    </source>
</evidence>
<comment type="subcellular location">
    <subcellularLocation>
        <location evidence="1 9">Nucleus</location>
    </subcellularLocation>
</comment>
<evidence type="ECO:0000313" key="13">
    <source>
        <dbReference type="Ensembl" id="ENSPTRP00000073270.1"/>
    </source>
</evidence>
<dbReference type="PROSITE" id="PS00028">
    <property type="entry name" value="ZINC_FINGER_C2H2_1"/>
    <property type="match status" value="2"/>
</dbReference>
<dbReference type="SUPFAM" id="SSF57667">
    <property type="entry name" value="beta-beta-alpha zinc fingers"/>
    <property type="match status" value="2"/>
</dbReference>
<reference evidence="13 14" key="1">
    <citation type="journal article" date="2005" name="Nature">
        <title>Initial sequence of the chimpanzee genome and comparison with the human genome.</title>
        <authorList>
            <consortium name="Chimpanzee sequencing and analysis consortium"/>
        </authorList>
    </citation>
    <scope>NUCLEOTIDE SEQUENCE [LARGE SCALE GENOMIC DNA]</scope>
</reference>
<dbReference type="FunFam" id="3.30.160.60:FF:002239">
    <property type="entry name" value="Zinc finger protein 226"/>
    <property type="match status" value="1"/>
</dbReference>
<feature type="region of interest" description="Disordered" evidence="10">
    <location>
        <begin position="1"/>
        <end position="20"/>
    </location>
</feature>
<dbReference type="KEGG" id="ptr:455374"/>
<dbReference type="RefSeq" id="XP_063651678.1">
    <property type="nucleotide sequence ID" value="XM_063795608.1"/>
</dbReference>
<dbReference type="FunCoup" id="A0A2J8MM58">
    <property type="interactions" value="141"/>
</dbReference>
<dbReference type="InterPro" id="IPR013087">
    <property type="entry name" value="Znf_C2H2_type"/>
</dbReference>
<evidence type="ECO:0000256" key="10">
    <source>
        <dbReference type="SAM" id="MobiDB-lite"/>
    </source>
</evidence>
<dbReference type="Bgee" id="ENSPTRG00000009970">
    <property type="expression patterns" value="Expressed in testis and 12 other cell types or tissues"/>
</dbReference>
<keyword evidence="14" id="KW-1185">Reference proteome</keyword>
<dbReference type="GO" id="GO:0005634">
    <property type="term" value="C:nucleus"/>
    <property type="evidence" value="ECO:0007669"/>
    <property type="project" value="UniProtKB-SubCell"/>
</dbReference>
<dbReference type="EMBL" id="AACZ04065316">
    <property type="status" value="NOT_ANNOTATED_CDS"/>
    <property type="molecule type" value="Genomic_DNA"/>
</dbReference>
<dbReference type="InParanoid" id="A0A2J8MM58"/>
<accession>A0A2I3S8B0</accession>
<dbReference type="PROSITE" id="PS50157">
    <property type="entry name" value="ZINC_FINGER_C2H2_2"/>
    <property type="match status" value="3"/>
</dbReference>
<dbReference type="CTD" id="252884"/>
<protein>
    <submittedName>
        <fullName evidence="13">Zinc finger protein 396</fullName>
    </submittedName>
</protein>
<dbReference type="InterPro" id="IPR050916">
    <property type="entry name" value="SCAN-C2H2_zinc_finger"/>
</dbReference>
<dbReference type="PANTHER" id="PTHR45935">
    <property type="entry name" value="PROTEIN ZBED8-RELATED"/>
    <property type="match status" value="1"/>
</dbReference>
<evidence type="ECO:0000256" key="5">
    <source>
        <dbReference type="ARBA" id="ARBA00022771"/>
    </source>
</evidence>
<dbReference type="PROSITE" id="PS50804">
    <property type="entry name" value="SCAN_BOX"/>
    <property type="match status" value="1"/>
</dbReference>
<evidence type="ECO:0000256" key="7">
    <source>
        <dbReference type="ARBA" id="ARBA00023242"/>
    </source>
</evidence>
<feature type="domain" description="C2H2-type" evidence="11">
    <location>
        <begin position="251"/>
        <end position="278"/>
    </location>
</feature>
<evidence type="ECO:0000259" key="12">
    <source>
        <dbReference type="PROSITE" id="PS50804"/>
    </source>
</evidence>
<name>A0A2J8MM58_PANTR</name>
<dbReference type="InterPro" id="IPR038269">
    <property type="entry name" value="SCAN_sf"/>
</dbReference>
<dbReference type="Pfam" id="PF00096">
    <property type="entry name" value="zf-C2H2"/>
    <property type="match status" value="2"/>
</dbReference>
<dbReference type="GO" id="GO:0000981">
    <property type="term" value="F:DNA-binding transcription factor activity, RNA polymerase II-specific"/>
    <property type="evidence" value="ECO:0000318"/>
    <property type="project" value="GO_Central"/>
</dbReference>
<evidence type="ECO:0000256" key="4">
    <source>
        <dbReference type="ARBA" id="ARBA00022737"/>
    </source>
</evidence>
<evidence type="ECO:0000256" key="2">
    <source>
        <dbReference type="ARBA" id="ARBA00006991"/>
    </source>
</evidence>
<dbReference type="VGNC" id="VGNC:13300">
    <property type="gene designation" value="ZNF396"/>
</dbReference>
<keyword evidence="5 8" id="KW-0863">Zinc-finger</keyword>
<keyword evidence="3" id="KW-0479">Metal-binding</keyword>
<dbReference type="Proteomes" id="UP000002277">
    <property type="component" value="Chromosome 18"/>
</dbReference>
<evidence type="ECO:0000313" key="15">
    <source>
        <dbReference type="VGNC" id="VGNC:13300"/>
    </source>
</evidence>
<dbReference type="AlphaFoldDB" id="A0A2J8MM58"/>
<dbReference type="GO" id="GO:0006357">
    <property type="term" value="P:regulation of transcription by RNA polymerase II"/>
    <property type="evidence" value="ECO:0000318"/>
    <property type="project" value="GO_Central"/>
</dbReference>
<dbReference type="GO" id="GO:0045892">
    <property type="term" value="P:negative regulation of DNA-templated transcription"/>
    <property type="evidence" value="ECO:0007669"/>
    <property type="project" value="UniProtKB-ARBA"/>
</dbReference>
<evidence type="ECO:0000313" key="14">
    <source>
        <dbReference type="Proteomes" id="UP000002277"/>
    </source>
</evidence>
<evidence type="ECO:0000256" key="9">
    <source>
        <dbReference type="PROSITE-ProRule" id="PRU00187"/>
    </source>
</evidence>
<keyword evidence="4" id="KW-0677">Repeat</keyword>
<dbReference type="STRING" id="9598.ENSPTRP00000073270"/>
<dbReference type="GeneTree" id="ENSGT00940000163395"/>
<dbReference type="GeneID" id="455374"/>
<dbReference type="Ensembl" id="ENSPTRT00000091772.1">
    <property type="protein sequence ID" value="ENSPTRP00000073270.1"/>
    <property type="gene ID" value="ENSPTRG00000009970.4"/>
</dbReference>
<dbReference type="InterPro" id="IPR003309">
    <property type="entry name" value="SCAN_dom"/>
</dbReference>
<dbReference type="FunFam" id="3.30.160.60:FF:000785">
    <property type="entry name" value="zinc finger protein 648"/>
    <property type="match status" value="1"/>
</dbReference>
<dbReference type="FunFam" id="3.30.160.60:FF:000512">
    <property type="entry name" value="zinc finger protein 197 isoform X1"/>
    <property type="match status" value="1"/>
</dbReference>
<feature type="compositionally biased region" description="Polar residues" evidence="10">
    <location>
        <begin position="7"/>
        <end position="18"/>
    </location>
</feature>
<accession>A0A2J8MM58</accession>
<dbReference type="Gene3D" id="3.30.160.60">
    <property type="entry name" value="Classic Zinc Finger"/>
    <property type="match status" value="3"/>
</dbReference>
<keyword evidence="7 9" id="KW-0539">Nucleus</keyword>
<feature type="domain" description="C2H2-type" evidence="11">
    <location>
        <begin position="279"/>
        <end position="306"/>
    </location>
</feature>
<dbReference type="GO" id="GO:0000978">
    <property type="term" value="F:RNA polymerase II cis-regulatory region sequence-specific DNA binding"/>
    <property type="evidence" value="ECO:0000318"/>
    <property type="project" value="GO_Central"/>
</dbReference>
<evidence type="ECO:0000256" key="3">
    <source>
        <dbReference type="ARBA" id="ARBA00022723"/>
    </source>
</evidence>
<dbReference type="RefSeq" id="XP_009432173.3">
    <property type="nucleotide sequence ID" value="XM_009433898.5"/>
</dbReference>
<dbReference type="GO" id="GO:0008270">
    <property type="term" value="F:zinc ion binding"/>
    <property type="evidence" value="ECO:0007669"/>
    <property type="project" value="UniProtKB-KW"/>
</dbReference>
<feature type="domain" description="SCAN box" evidence="12">
    <location>
        <begin position="52"/>
        <end position="134"/>
    </location>
</feature>
<dbReference type="SMART" id="SM00431">
    <property type="entry name" value="SCAN"/>
    <property type="match status" value="1"/>
</dbReference>
<dbReference type="OMA" id="IELHYDV"/>
<evidence type="ECO:0000256" key="6">
    <source>
        <dbReference type="ARBA" id="ARBA00022833"/>
    </source>
</evidence>
<dbReference type="FunFam" id="1.10.4020.10:FF:000001">
    <property type="entry name" value="zinc finger protein 263 isoform X1"/>
    <property type="match status" value="1"/>
</dbReference>
<evidence type="ECO:0000256" key="1">
    <source>
        <dbReference type="ARBA" id="ARBA00004123"/>
    </source>
</evidence>
<reference evidence="13" key="3">
    <citation type="submission" date="2025-09" db="UniProtKB">
        <authorList>
            <consortium name="Ensembl"/>
        </authorList>
    </citation>
    <scope>IDENTIFICATION</scope>
</reference>
<feature type="domain" description="C2H2-type" evidence="11">
    <location>
        <begin position="307"/>
        <end position="334"/>
    </location>
</feature>
<dbReference type="SUPFAM" id="SSF47353">
    <property type="entry name" value="Retrovirus capsid dimerization domain-like"/>
    <property type="match status" value="1"/>
</dbReference>
<dbReference type="SMART" id="SM00355">
    <property type="entry name" value="ZnF_C2H2"/>
    <property type="match status" value="3"/>
</dbReference>
<dbReference type="RefSeq" id="XP_054527767.2">
    <property type="nucleotide sequence ID" value="XM_054671792.2"/>
</dbReference>
<proteinExistence type="inferred from homology"/>
<evidence type="ECO:0000256" key="8">
    <source>
        <dbReference type="PROSITE-ProRule" id="PRU00042"/>
    </source>
</evidence>
<comment type="similarity">
    <text evidence="2">Belongs to the krueppel C2H2-type zinc-finger protein family.</text>
</comment>
<dbReference type="Pfam" id="PF02023">
    <property type="entry name" value="SCAN"/>
    <property type="match status" value="1"/>
</dbReference>
<dbReference type="Gene3D" id="1.10.4020.10">
    <property type="entry name" value="DNA breaking-rejoining enzymes"/>
    <property type="match status" value="1"/>
</dbReference>
<gene>
    <name evidence="13 15" type="primary">ZNF396</name>
</gene>
<keyword evidence="6" id="KW-0862">Zinc</keyword>